<sequence>MRKDYGWAFFALPAIFLTPTSTKGEESRWSVFGGAAHIRLIPDAKAYPNGSAVPDRNTTASSNNSISFGVNYDSDPYWTARLALGFPPMTPLRRTGKLAEAGILGEVSYGPAALSVTRYQTKPGGLPQYAGPGTNYTLITDTKDGSIADFKVDDAYGSVLQAGIEGETGREYSLFPDVKKVYAETSATGSLQAMGDANASADIQFVPLIMILRASKRFWVL</sequence>
<organism evidence="1 2">
    <name type="scientific">Marinobacterium mangrovicola</name>
    <dbReference type="NCBI Taxonomy" id="1476959"/>
    <lineage>
        <taxon>Bacteria</taxon>
        <taxon>Pseudomonadati</taxon>
        <taxon>Pseudomonadota</taxon>
        <taxon>Gammaproteobacteria</taxon>
        <taxon>Oceanospirillales</taxon>
        <taxon>Oceanospirillaceae</taxon>
        <taxon>Marinobacterium</taxon>
    </lineage>
</organism>
<dbReference type="Gene3D" id="2.40.160.20">
    <property type="match status" value="1"/>
</dbReference>
<dbReference type="Pfam" id="PF03922">
    <property type="entry name" value="OmpW"/>
    <property type="match status" value="1"/>
</dbReference>
<dbReference type="Proteomes" id="UP000294546">
    <property type="component" value="Unassembled WGS sequence"/>
</dbReference>
<dbReference type="GO" id="GO:0019867">
    <property type="term" value="C:outer membrane"/>
    <property type="evidence" value="ECO:0007669"/>
    <property type="project" value="InterPro"/>
</dbReference>
<evidence type="ECO:0000313" key="1">
    <source>
        <dbReference type="EMBL" id="TCK03604.1"/>
    </source>
</evidence>
<proteinExistence type="predicted"/>
<accession>A0A4R1G732</accession>
<keyword evidence="2" id="KW-1185">Reference proteome</keyword>
<evidence type="ECO:0000313" key="2">
    <source>
        <dbReference type="Proteomes" id="UP000294546"/>
    </source>
</evidence>
<dbReference type="EMBL" id="SMFU01000012">
    <property type="protein sequence ID" value="TCK03604.1"/>
    <property type="molecule type" value="Genomic_DNA"/>
</dbReference>
<dbReference type="InterPro" id="IPR005618">
    <property type="entry name" value="OMPW"/>
</dbReference>
<comment type="caution">
    <text evidence="1">The sequence shown here is derived from an EMBL/GenBank/DDBJ whole genome shotgun (WGS) entry which is preliminary data.</text>
</comment>
<gene>
    <name evidence="1" type="ORF">CLV83_3878</name>
</gene>
<reference evidence="1 2" key="1">
    <citation type="submission" date="2019-03" db="EMBL/GenBank/DDBJ databases">
        <title>Genomic Encyclopedia of Archaeal and Bacterial Type Strains, Phase II (KMG-II): from individual species to whole genera.</title>
        <authorList>
            <person name="Goeker M."/>
        </authorList>
    </citation>
    <scope>NUCLEOTIDE SEQUENCE [LARGE SCALE GENOMIC DNA]</scope>
    <source>
        <strain evidence="1 2">DSM 27697</strain>
    </source>
</reference>
<dbReference type="AlphaFoldDB" id="A0A4R1G732"/>
<dbReference type="OrthoDB" id="9807574at2"/>
<name>A0A4R1G732_9GAMM</name>
<protein>
    <submittedName>
        <fullName evidence="1">Outer membrane protein</fullName>
    </submittedName>
</protein>
<dbReference type="RefSeq" id="WP_132296415.1">
    <property type="nucleotide sequence ID" value="NZ_SMFU01000012.1"/>
</dbReference>